<dbReference type="EMBL" id="BMGL01000001">
    <property type="protein sequence ID" value="GGE03456.1"/>
    <property type="molecule type" value="Genomic_DNA"/>
</dbReference>
<dbReference type="PANTHER" id="PTHR11002">
    <property type="entry name" value="CARBONIC ANHYDRASE"/>
    <property type="match status" value="1"/>
</dbReference>
<comment type="cofactor">
    <cofactor evidence="2">
        <name>Zn(2+)</name>
        <dbReference type="ChEBI" id="CHEBI:29105"/>
    </cofactor>
    <text evidence="2">Binds 1 zinc ion per subunit.</text>
</comment>
<keyword evidence="2" id="KW-0479">Metal-binding</keyword>
<dbReference type="CDD" id="cd03378">
    <property type="entry name" value="beta_CA_cladeC"/>
    <property type="match status" value="1"/>
</dbReference>
<dbReference type="Proteomes" id="UP000599688">
    <property type="component" value="Unassembled WGS sequence"/>
</dbReference>
<keyword evidence="2" id="KW-0862">Zinc</keyword>
<dbReference type="NCBIfam" id="NF011765">
    <property type="entry name" value="PRK15219.1"/>
    <property type="match status" value="1"/>
</dbReference>
<dbReference type="InterPro" id="IPR001765">
    <property type="entry name" value="Carbonic_anhydrase"/>
</dbReference>
<gene>
    <name evidence="3" type="ORF">GCM10010831_01370</name>
</gene>
<dbReference type="AlphaFoldDB" id="A0A917E690"/>
<dbReference type="SUPFAM" id="SSF53056">
    <property type="entry name" value="beta-carbonic anhydrase, cab"/>
    <property type="match status" value="1"/>
</dbReference>
<dbReference type="PANTHER" id="PTHR11002:SF79">
    <property type="entry name" value="CARBONIC ANHYDRASE 2"/>
    <property type="match status" value="1"/>
</dbReference>
<dbReference type="InterPro" id="IPR036874">
    <property type="entry name" value="Carbonic_anhydrase_sf"/>
</dbReference>
<comment type="similarity">
    <text evidence="1">Belongs to the beta-class carbonic anhydrase family.</text>
</comment>
<evidence type="ECO:0000313" key="4">
    <source>
        <dbReference type="Proteomes" id="UP000599688"/>
    </source>
</evidence>
<reference evidence="3 4" key="1">
    <citation type="journal article" date="2014" name="Int. J. Syst. Evol. Microbiol.">
        <title>Complete genome sequence of Corynebacterium casei LMG S-19264T (=DSM 44701T), isolated from a smear-ripened cheese.</title>
        <authorList>
            <consortium name="US DOE Joint Genome Institute (JGI-PGF)"/>
            <person name="Walter F."/>
            <person name="Albersmeier A."/>
            <person name="Kalinowski J."/>
            <person name="Ruckert C."/>
        </authorList>
    </citation>
    <scope>NUCLEOTIDE SEQUENCE [LARGE SCALE GENOMIC DNA]</scope>
    <source>
        <strain evidence="3 4">CGMCC 1.12925</strain>
    </source>
</reference>
<feature type="binding site" evidence="2">
    <location>
        <position position="116"/>
    </location>
    <ligand>
        <name>Zn(2+)</name>
        <dbReference type="ChEBI" id="CHEBI:29105"/>
    </ligand>
</feature>
<feature type="binding site" evidence="2">
    <location>
        <position position="113"/>
    </location>
    <ligand>
        <name>Zn(2+)</name>
        <dbReference type="ChEBI" id="CHEBI:29105"/>
    </ligand>
</feature>
<keyword evidence="4" id="KW-1185">Reference proteome</keyword>
<dbReference type="GO" id="GO:0008270">
    <property type="term" value="F:zinc ion binding"/>
    <property type="evidence" value="ECO:0007669"/>
    <property type="project" value="InterPro"/>
</dbReference>
<evidence type="ECO:0000256" key="1">
    <source>
        <dbReference type="ARBA" id="ARBA00006217"/>
    </source>
</evidence>
<comment type="caution">
    <text evidence="3">The sequence shown here is derived from an EMBL/GenBank/DDBJ whole genome shotgun (WGS) entry which is preliminary data.</text>
</comment>
<evidence type="ECO:0000256" key="2">
    <source>
        <dbReference type="PIRSR" id="PIRSR601765-1"/>
    </source>
</evidence>
<evidence type="ECO:0000313" key="3">
    <source>
        <dbReference type="EMBL" id="GGE03456.1"/>
    </source>
</evidence>
<dbReference type="RefSeq" id="WP_188404835.1">
    <property type="nucleotide sequence ID" value="NZ_BMGL01000001.1"/>
</dbReference>
<organism evidence="3 4">
    <name type="scientific">Psychroflexus salis</name>
    <dbReference type="NCBI Taxonomy" id="1526574"/>
    <lineage>
        <taxon>Bacteria</taxon>
        <taxon>Pseudomonadati</taxon>
        <taxon>Bacteroidota</taxon>
        <taxon>Flavobacteriia</taxon>
        <taxon>Flavobacteriales</taxon>
        <taxon>Flavobacteriaceae</taxon>
        <taxon>Psychroflexus</taxon>
    </lineage>
</organism>
<dbReference type="SMART" id="SM00947">
    <property type="entry name" value="Pro_CA"/>
    <property type="match status" value="1"/>
</dbReference>
<dbReference type="GO" id="GO:0004089">
    <property type="term" value="F:carbonate dehydratase activity"/>
    <property type="evidence" value="ECO:0007669"/>
    <property type="project" value="InterPro"/>
</dbReference>
<feature type="binding site" evidence="2">
    <location>
        <position position="60"/>
    </location>
    <ligand>
        <name>Zn(2+)</name>
        <dbReference type="ChEBI" id="CHEBI:29105"/>
    </ligand>
</feature>
<feature type="binding site" evidence="2">
    <location>
        <position position="62"/>
    </location>
    <ligand>
        <name>Zn(2+)</name>
        <dbReference type="ChEBI" id="CHEBI:29105"/>
    </ligand>
</feature>
<protein>
    <submittedName>
        <fullName evidence="3">Carbonic anhydrase</fullName>
    </submittedName>
</protein>
<proteinExistence type="inferred from homology"/>
<accession>A0A917E690</accession>
<name>A0A917E690_9FLAO</name>
<dbReference type="Pfam" id="PF00484">
    <property type="entry name" value="Pro_CA"/>
    <property type="match status" value="1"/>
</dbReference>
<sequence>MISTIINKMQKENLTPDDVLKDLLLGNQRFIENQTLDRDIKGQKIASTSKQYPKAIVLSCVDSRVPIETITDQGIGDIFVARVAGNIENEDILGSMEYACKVAGSKLVLVLGHEKCGAVSAACDDVKLGNLSSLLKKIKPAIEATTKISGKRDSSNASFVEKVVRKNIQLTIDRIREKSYILKDLEDIGVIKIVGGIYSLRSGKINLI</sequence>
<dbReference type="Gene3D" id="3.40.1050.10">
    <property type="entry name" value="Carbonic anhydrase"/>
    <property type="match status" value="1"/>
</dbReference>